<evidence type="ECO:0000313" key="2">
    <source>
        <dbReference type="Proteomes" id="UP000245125"/>
    </source>
</evidence>
<evidence type="ECO:0000313" key="1">
    <source>
        <dbReference type="EMBL" id="SPQ00070.1"/>
    </source>
</evidence>
<name>A0A2U3QFE3_9BACT</name>
<keyword evidence="2" id="KW-1185">Reference proteome</keyword>
<organism evidence="1 2">
    <name type="scientific">Candidatus Sulfobium mesophilum</name>
    <dbReference type="NCBI Taxonomy" id="2016548"/>
    <lineage>
        <taxon>Bacteria</taxon>
        <taxon>Pseudomonadati</taxon>
        <taxon>Nitrospirota</taxon>
        <taxon>Nitrospiria</taxon>
        <taxon>Nitrospirales</taxon>
        <taxon>Nitrospiraceae</taxon>
        <taxon>Candidatus Sulfobium</taxon>
    </lineage>
</organism>
<dbReference type="EMBL" id="OUUY01000060">
    <property type="protein sequence ID" value="SPQ00070.1"/>
    <property type="molecule type" value="Genomic_DNA"/>
</dbReference>
<reference evidence="2" key="1">
    <citation type="submission" date="2018-03" db="EMBL/GenBank/DDBJ databases">
        <authorList>
            <person name="Zecchin S."/>
        </authorList>
    </citation>
    <scope>NUCLEOTIDE SEQUENCE [LARGE SCALE GENOMIC DNA]</scope>
</reference>
<sequence length="149" mass="16993">MPHFGLMNTEDSFKTEEGAMMRARLHIRAGRRRLRQDKISSGIVTLYDALLFAMESYIMSLDRRKGLDIREGEDLKDDKTLYAVLIRSGVLDGKFDYAAFDKVVEEQASGEMPGYDYRWILEGVESVMTQLGVMPFDEASLPPEDPNTF</sequence>
<dbReference type="OrthoDB" id="9865433at2"/>
<dbReference type="AlphaFoldDB" id="A0A2U3QFE3"/>
<proteinExistence type="predicted"/>
<gene>
    <name evidence="1" type="ORF">NBG4_160035</name>
</gene>
<protein>
    <submittedName>
        <fullName evidence="1">Uncharacterized protein</fullName>
    </submittedName>
</protein>
<dbReference type="Proteomes" id="UP000245125">
    <property type="component" value="Unassembled WGS sequence"/>
</dbReference>
<accession>A0A2U3QFE3</accession>